<dbReference type="InterPro" id="IPR045851">
    <property type="entry name" value="AMP-bd_C_sf"/>
</dbReference>
<dbReference type="InterPro" id="IPR010192">
    <property type="entry name" value="MenE"/>
</dbReference>
<comment type="caution">
    <text evidence="8">The sequence shown here is derived from an EMBL/GenBank/DDBJ whole genome shotgun (WGS) entry which is preliminary data.</text>
</comment>
<dbReference type="CDD" id="cd17631">
    <property type="entry name" value="FACL_FadD13-like"/>
    <property type="match status" value="1"/>
</dbReference>
<feature type="domain" description="AMP-binding enzyme C-terminal" evidence="7">
    <location>
        <begin position="416"/>
        <end position="491"/>
    </location>
</feature>
<dbReference type="SUPFAM" id="SSF56801">
    <property type="entry name" value="Acetyl-CoA synthetase-like"/>
    <property type="match status" value="1"/>
</dbReference>
<dbReference type="Pfam" id="PF00501">
    <property type="entry name" value="AMP-binding"/>
    <property type="match status" value="1"/>
</dbReference>
<protein>
    <submittedName>
        <fullName evidence="8">O-succinylbenzoate--CoA ligase</fullName>
        <ecNumber evidence="8">6.2.1.26</ecNumber>
    </submittedName>
</protein>
<keyword evidence="9" id="KW-1185">Reference proteome</keyword>
<keyword evidence="5" id="KW-0067">ATP-binding</keyword>
<reference evidence="8" key="1">
    <citation type="submission" date="2022-08" db="EMBL/GenBank/DDBJ databases">
        <title>Polycladomyces zharkentsis sp. nov., a novel thermophilic CMC and starch-degrading bacterium isolated from a geothermal spring in Kazakhstan.</title>
        <authorList>
            <person name="Mashzhan A."/>
            <person name="Kistaubaeva A."/>
            <person name="Javier-Lopez R."/>
            <person name="Birkeland N.-K."/>
        </authorList>
    </citation>
    <scope>NUCLEOTIDE SEQUENCE</scope>
    <source>
        <strain evidence="8">KSR 13</strain>
    </source>
</reference>
<organism evidence="8 9">
    <name type="scientific">Polycladomyces subterraneus</name>
    <dbReference type="NCBI Taxonomy" id="1016997"/>
    <lineage>
        <taxon>Bacteria</taxon>
        <taxon>Bacillati</taxon>
        <taxon>Bacillota</taxon>
        <taxon>Bacilli</taxon>
        <taxon>Bacillales</taxon>
        <taxon>Thermoactinomycetaceae</taxon>
        <taxon>Polycladomyces</taxon>
    </lineage>
</organism>
<sequence length="505" mass="56175">MKVNLGDILTQRSRISPKLEALVGEGYRYTFQEFNIRVNQFASFLLRRGLSAGDRLGILCRNHHQHVTAFFAAAKIGVVTVPLNWRLPASGLDFVLQDVRVSALVYDAEFGDTVHQLGYRHAISLIIRVGGSGEGIEFESAIQDQSYQEPPVVIGGDAPAVIMYTSGTTGKPKGAILSHNNFFAASVGTVRILDWRYRDRFLSVTPLFHIGGLNPVVVNVHTGTTTYFMPEFHPSRVWEVIQEEHITHMMSVPVMIQAMLQVPEIERVDLPALRFILCGASPVSKELIHAYRERNIQVGQVYGTTEFTGGITFWTHEMGLDRAHSAGKALFHGKIKIVDPSSGQELPPGEIGEIVCSGPQTFQGYWNRPKEAEASLNNGWFHTGDLGKMDEEGFLYVVDRLKDMIISGGENVYPAEVEAVIRSLPGVDQVAVVGVPDPQWGEVPKAYVVPKPGIDIDEKEIIEQCKSQLAKFQCPRLVEFIHQLPQNAVGKVLKSELRKRERVER</sequence>
<evidence type="ECO:0000259" key="6">
    <source>
        <dbReference type="Pfam" id="PF00501"/>
    </source>
</evidence>
<dbReference type="PANTHER" id="PTHR43201">
    <property type="entry name" value="ACYL-COA SYNTHETASE"/>
    <property type="match status" value="1"/>
</dbReference>
<comment type="similarity">
    <text evidence="1">Belongs to the ATP-dependent AMP-binding enzyme family.</text>
</comment>
<dbReference type="Gene3D" id="3.30.300.30">
    <property type="match status" value="1"/>
</dbReference>
<proteinExistence type="inferred from homology"/>
<dbReference type="NCBIfam" id="NF004837">
    <property type="entry name" value="PRK06187.1"/>
    <property type="match status" value="1"/>
</dbReference>
<evidence type="ECO:0000256" key="4">
    <source>
        <dbReference type="ARBA" id="ARBA00022741"/>
    </source>
</evidence>
<accession>A0ABT8IJU7</accession>
<dbReference type="EC" id="6.2.1.26" evidence="8"/>
<dbReference type="Pfam" id="PF13193">
    <property type="entry name" value="AMP-binding_C"/>
    <property type="match status" value="1"/>
</dbReference>
<gene>
    <name evidence="8" type="primary">menE</name>
    <name evidence="8" type="ORF">NWF35_03965</name>
</gene>
<evidence type="ECO:0000259" key="7">
    <source>
        <dbReference type="Pfam" id="PF13193"/>
    </source>
</evidence>
<dbReference type="NCBIfam" id="TIGR01923">
    <property type="entry name" value="menE"/>
    <property type="match status" value="1"/>
</dbReference>
<dbReference type="InterPro" id="IPR025110">
    <property type="entry name" value="AMP-bd_C"/>
</dbReference>
<evidence type="ECO:0000256" key="2">
    <source>
        <dbReference type="ARBA" id="ARBA00022428"/>
    </source>
</evidence>
<dbReference type="RefSeq" id="WP_301237778.1">
    <property type="nucleotide sequence ID" value="NZ_JANRHH010000019.1"/>
</dbReference>
<keyword evidence="3 8" id="KW-0436">Ligase</keyword>
<evidence type="ECO:0000256" key="1">
    <source>
        <dbReference type="ARBA" id="ARBA00006432"/>
    </source>
</evidence>
<evidence type="ECO:0000256" key="3">
    <source>
        <dbReference type="ARBA" id="ARBA00022598"/>
    </source>
</evidence>
<dbReference type="Gene3D" id="3.40.50.12780">
    <property type="entry name" value="N-terminal domain of ligase-like"/>
    <property type="match status" value="1"/>
</dbReference>
<dbReference type="EMBL" id="JANRHH010000019">
    <property type="protein sequence ID" value="MDN4593064.1"/>
    <property type="molecule type" value="Genomic_DNA"/>
</dbReference>
<dbReference type="PANTHER" id="PTHR43201:SF5">
    <property type="entry name" value="MEDIUM-CHAIN ACYL-COA LIGASE ACSF2, MITOCHONDRIAL"/>
    <property type="match status" value="1"/>
</dbReference>
<dbReference type="GO" id="GO:0008756">
    <property type="term" value="F:o-succinylbenzoate-CoA ligase activity"/>
    <property type="evidence" value="ECO:0007669"/>
    <property type="project" value="UniProtKB-EC"/>
</dbReference>
<feature type="domain" description="AMP-dependent synthetase/ligase" evidence="6">
    <location>
        <begin position="14"/>
        <end position="366"/>
    </location>
</feature>
<evidence type="ECO:0000256" key="5">
    <source>
        <dbReference type="ARBA" id="ARBA00022840"/>
    </source>
</evidence>
<dbReference type="InterPro" id="IPR042099">
    <property type="entry name" value="ANL_N_sf"/>
</dbReference>
<evidence type="ECO:0000313" key="9">
    <source>
        <dbReference type="Proteomes" id="UP001174196"/>
    </source>
</evidence>
<dbReference type="InterPro" id="IPR020845">
    <property type="entry name" value="AMP-binding_CS"/>
</dbReference>
<dbReference type="InterPro" id="IPR000873">
    <property type="entry name" value="AMP-dep_synth/lig_dom"/>
</dbReference>
<keyword evidence="2" id="KW-0474">Menaquinone biosynthesis</keyword>
<dbReference type="PROSITE" id="PS00455">
    <property type="entry name" value="AMP_BINDING"/>
    <property type="match status" value="1"/>
</dbReference>
<evidence type="ECO:0000313" key="8">
    <source>
        <dbReference type="EMBL" id="MDN4593064.1"/>
    </source>
</evidence>
<dbReference type="Proteomes" id="UP001174196">
    <property type="component" value="Unassembled WGS sequence"/>
</dbReference>
<name>A0ABT8IJU7_9BACL</name>
<keyword evidence="4" id="KW-0547">Nucleotide-binding</keyword>